<dbReference type="InterPro" id="IPR011034">
    <property type="entry name" value="Formyl_transferase-like_C_sf"/>
</dbReference>
<gene>
    <name evidence="6" type="primary">arnA</name>
    <name evidence="6" type="ORF">NCTC7915_01788</name>
</gene>
<comment type="caution">
    <text evidence="6">The sequence shown here is derived from an EMBL/GenBank/DDBJ whole genome shotgun (WGS) entry which is preliminary data.</text>
</comment>
<dbReference type="PANTHER" id="PTHR11138:SF5">
    <property type="entry name" value="METHIONYL-TRNA FORMYLTRANSFERASE, MITOCHONDRIAL"/>
    <property type="match status" value="1"/>
</dbReference>
<feature type="domain" description="Formyl transferase C-terminal" evidence="5">
    <location>
        <begin position="205"/>
        <end position="303"/>
    </location>
</feature>
<dbReference type="EMBL" id="UFYA01000001">
    <property type="protein sequence ID" value="STD12498.1"/>
    <property type="molecule type" value="Genomic_DNA"/>
</dbReference>
<keyword evidence="3" id="KW-0648">Protein biosynthesis</keyword>
<feature type="domain" description="Formyl transferase N-terminal" evidence="4">
    <location>
        <begin position="1"/>
        <end position="164"/>
    </location>
</feature>
<dbReference type="Proteomes" id="UP000254118">
    <property type="component" value="Unassembled WGS sequence"/>
</dbReference>
<sequence length="312" mass="34121">MRVVTFGYQTWGHRTLQAVLAGGHEVPLAVTHPPSNNPYEQMWSDSVAELATAHGIPVYEARRPDEALINAVREAKPDVIVANNWRTWLPPEIYDAPPHGTLNVHDSLLPEYAGFSPVMWALLNRETHVGVTVHRMDETLDAGPIVAQQAVPVGPNDTTTDLFHATVALIEPLVTRALADLAAGTLTATAQDPTRATYFHKRSEREAYLDFRACAADLELQVRAHSDPYPNAYFNYRGQRLRVLRAHVSRSRFGGTPGRVTVPYEGGVAVVCGSAQRNAPAPALILETLRLDDGREVAATEILGDGGYIDLP</sequence>
<evidence type="ECO:0000256" key="1">
    <source>
        <dbReference type="ARBA" id="ARBA00010699"/>
    </source>
</evidence>
<proteinExistence type="inferred from homology"/>
<name>A0AA46BP93_9MICO</name>
<evidence type="ECO:0000256" key="3">
    <source>
        <dbReference type="ARBA" id="ARBA00022917"/>
    </source>
</evidence>
<dbReference type="PANTHER" id="PTHR11138">
    <property type="entry name" value="METHIONYL-TRNA FORMYLTRANSFERASE"/>
    <property type="match status" value="1"/>
</dbReference>
<dbReference type="AlphaFoldDB" id="A0AA46BP93"/>
<keyword evidence="2" id="KW-0808">Transferase</keyword>
<accession>A0AA46BP93</accession>
<evidence type="ECO:0000259" key="5">
    <source>
        <dbReference type="Pfam" id="PF02911"/>
    </source>
</evidence>
<dbReference type="GO" id="GO:0005829">
    <property type="term" value="C:cytosol"/>
    <property type="evidence" value="ECO:0007669"/>
    <property type="project" value="TreeGrafter"/>
</dbReference>
<dbReference type="Pfam" id="PF02911">
    <property type="entry name" value="Formyl_trans_C"/>
    <property type="match status" value="1"/>
</dbReference>
<dbReference type="CDD" id="cd08704">
    <property type="entry name" value="Met_tRNA_FMT_C"/>
    <property type="match status" value="1"/>
</dbReference>
<dbReference type="RefSeq" id="WP_115031372.1">
    <property type="nucleotide sequence ID" value="NZ_UFYA01000001.1"/>
</dbReference>
<dbReference type="InterPro" id="IPR044135">
    <property type="entry name" value="Met-tRNA-FMT_C"/>
</dbReference>
<dbReference type="SUPFAM" id="SSF53328">
    <property type="entry name" value="Formyltransferase"/>
    <property type="match status" value="1"/>
</dbReference>
<reference evidence="6 7" key="1">
    <citation type="submission" date="2018-06" db="EMBL/GenBank/DDBJ databases">
        <authorList>
            <consortium name="Pathogen Informatics"/>
            <person name="Doyle S."/>
        </authorList>
    </citation>
    <scope>NUCLEOTIDE SEQUENCE [LARGE SCALE GENOMIC DNA]</scope>
    <source>
        <strain evidence="6 7">NCTC7915</strain>
    </source>
</reference>
<dbReference type="InterPro" id="IPR002376">
    <property type="entry name" value="Formyl_transf_N"/>
</dbReference>
<dbReference type="InterPro" id="IPR005793">
    <property type="entry name" value="Formyl_trans_C"/>
</dbReference>
<dbReference type="Pfam" id="PF00551">
    <property type="entry name" value="Formyl_trans_N"/>
    <property type="match status" value="1"/>
</dbReference>
<comment type="similarity">
    <text evidence="1">Belongs to the Fmt family.</text>
</comment>
<organism evidence="6 7">
    <name type="scientific">Dermatophilus congolensis</name>
    <dbReference type="NCBI Taxonomy" id="1863"/>
    <lineage>
        <taxon>Bacteria</taxon>
        <taxon>Bacillati</taxon>
        <taxon>Actinomycetota</taxon>
        <taxon>Actinomycetes</taxon>
        <taxon>Micrococcales</taxon>
        <taxon>Dermatophilaceae</taxon>
        <taxon>Dermatophilus</taxon>
    </lineage>
</organism>
<dbReference type="Gene3D" id="3.40.50.12230">
    <property type="match status" value="1"/>
</dbReference>
<dbReference type="InterPro" id="IPR001555">
    <property type="entry name" value="GART_AS"/>
</dbReference>
<dbReference type="InterPro" id="IPR036477">
    <property type="entry name" value="Formyl_transf_N_sf"/>
</dbReference>
<evidence type="ECO:0000313" key="7">
    <source>
        <dbReference type="Proteomes" id="UP000254118"/>
    </source>
</evidence>
<dbReference type="PROSITE" id="PS00373">
    <property type="entry name" value="GART"/>
    <property type="match status" value="1"/>
</dbReference>
<protein>
    <submittedName>
        <fullName evidence="6">Polymyxin resistance protein PmrI</fullName>
    </submittedName>
</protein>
<evidence type="ECO:0000313" key="6">
    <source>
        <dbReference type="EMBL" id="STD12498.1"/>
    </source>
</evidence>
<dbReference type="GO" id="GO:0004479">
    <property type="term" value="F:methionyl-tRNA formyltransferase activity"/>
    <property type="evidence" value="ECO:0007669"/>
    <property type="project" value="TreeGrafter"/>
</dbReference>
<dbReference type="SUPFAM" id="SSF50486">
    <property type="entry name" value="FMT C-terminal domain-like"/>
    <property type="match status" value="1"/>
</dbReference>
<evidence type="ECO:0000259" key="4">
    <source>
        <dbReference type="Pfam" id="PF00551"/>
    </source>
</evidence>
<evidence type="ECO:0000256" key="2">
    <source>
        <dbReference type="ARBA" id="ARBA00022679"/>
    </source>
</evidence>